<feature type="repeat" description="Filamin" evidence="2">
    <location>
        <begin position="930"/>
        <end position="1001"/>
    </location>
</feature>
<dbReference type="Proteomes" id="UP001374535">
    <property type="component" value="Chloroplast Pltd"/>
</dbReference>
<keyword evidence="7" id="KW-1185">Reference proteome</keyword>
<feature type="transmembrane region" description="Helical" evidence="4">
    <location>
        <begin position="1393"/>
        <end position="1419"/>
    </location>
</feature>
<dbReference type="Pfam" id="PF00630">
    <property type="entry name" value="Filamin"/>
    <property type="match status" value="1"/>
</dbReference>
<dbReference type="GO" id="GO:0030036">
    <property type="term" value="P:actin cytoskeleton organization"/>
    <property type="evidence" value="ECO:0007669"/>
    <property type="project" value="InterPro"/>
</dbReference>
<feature type="domain" description="GEX2 N-terminal Ig-like" evidence="5">
    <location>
        <begin position="434"/>
        <end position="530"/>
    </location>
</feature>
<feature type="region of interest" description="Disordered" evidence="3">
    <location>
        <begin position="1437"/>
        <end position="1456"/>
    </location>
</feature>
<keyword evidence="4" id="KW-0812">Transmembrane</keyword>
<dbReference type="Gene3D" id="2.60.40.10">
    <property type="entry name" value="Immunoglobulins"/>
    <property type="match status" value="3"/>
</dbReference>
<accession>A0AAQ3MDA4</accession>
<geneLocation type="chloroplast" evidence="6"/>
<feature type="domain" description="GEX2 N-terminal Ig-like" evidence="5">
    <location>
        <begin position="538"/>
        <end position="643"/>
    </location>
</feature>
<dbReference type="InterPro" id="IPR013783">
    <property type="entry name" value="Ig-like_fold"/>
</dbReference>
<keyword evidence="6" id="KW-0934">Plastid</keyword>
<dbReference type="Pfam" id="PF17963">
    <property type="entry name" value="Big_9"/>
    <property type="match status" value="1"/>
</dbReference>
<dbReference type="InterPro" id="IPR044801">
    <property type="entry name" value="Filamin"/>
</dbReference>
<dbReference type="PANTHER" id="PTHR38537">
    <property type="entry name" value="JITTERBUG, ISOFORM N"/>
    <property type="match status" value="1"/>
</dbReference>
<keyword evidence="4" id="KW-1133">Transmembrane helix</keyword>
<reference evidence="6 7" key="1">
    <citation type="journal article" date="2023" name="Life. Sci Alliance">
        <title>Evolutionary insights into 3D genome organization and epigenetic landscape of Vigna mungo.</title>
        <authorList>
            <person name="Junaid A."/>
            <person name="Singh B."/>
            <person name="Bhatia S."/>
        </authorList>
    </citation>
    <scope>NUCLEOTIDE SEQUENCE [LARGE SCALE GENOMIC DNA]</scope>
    <source>
        <strain evidence="6">Urdbean</strain>
    </source>
</reference>
<dbReference type="InterPro" id="IPR056434">
    <property type="entry name" value="Ig_GEX2_N"/>
</dbReference>
<dbReference type="Pfam" id="PF23616">
    <property type="entry name" value="Ig_GEX2_N"/>
    <property type="match status" value="5"/>
</dbReference>
<dbReference type="EMBL" id="CP144689">
    <property type="protein sequence ID" value="WVY89091.1"/>
    <property type="molecule type" value="Genomic_DNA"/>
</dbReference>
<dbReference type="SUPFAM" id="SSF81296">
    <property type="entry name" value="E set domains"/>
    <property type="match status" value="2"/>
</dbReference>
<dbReference type="Gene3D" id="2.60.40.3440">
    <property type="match status" value="1"/>
</dbReference>
<proteinExistence type="predicted"/>
<dbReference type="InterPro" id="IPR017868">
    <property type="entry name" value="Filamin/ABP280_repeat-like"/>
</dbReference>
<evidence type="ECO:0000256" key="4">
    <source>
        <dbReference type="SAM" id="Phobius"/>
    </source>
</evidence>
<evidence type="ECO:0000313" key="7">
    <source>
        <dbReference type="Proteomes" id="UP001374535"/>
    </source>
</evidence>
<evidence type="ECO:0000256" key="3">
    <source>
        <dbReference type="SAM" id="MobiDB-lite"/>
    </source>
</evidence>
<feature type="domain" description="GEX2 N-terminal Ig-like" evidence="5">
    <location>
        <begin position="31"/>
        <end position="129"/>
    </location>
</feature>
<organism evidence="6 7">
    <name type="scientific">Vigna mungo</name>
    <name type="common">Black gram</name>
    <name type="synonym">Phaseolus mungo</name>
    <dbReference type="NCBI Taxonomy" id="3915"/>
    <lineage>
        <taxon>Eukaryota</taxon>
        <taxon>Viridiplantae</taxon>
        <taxon>Streptophyta</taxon>
        <taxon>Embryophyta</taxon>
        <taxon>Tracheophyta</taxon>
        <taxon>Spermatophyta</taxon>
        <taxon>Magnoliopsida</taxon>
        <taxon>eudicotyledons</taxon>
        <taxon>Gunneridae</taxon>
        <taxon>Pentapetalae</taxon>
        <taxon>rosids</taxon>
        <taxon>fabids</taxon>
        <taxon>Fabales</taxon>
        <taxon>Fabaceae</taxon>
        <taxon>Papilionoideae</taxon>
        <taxon>50 kb inversion clade</taxon>
        <taxon>NPAAA clade</taxon>
        <taxon>indigoferoid/millettioid clade</taxon>
        <taxon>Phaseoleae</taxon>
        <taxon>Vigna</taxon>
    </lineage>
</organism>
<keyword evidence="4" id="KW-0472">Membrane</keyword>
<gene>
    <name evidence="6" type="ORF">V8G54_037867</name>
</gene>
<dbReference type="GO" id="GO:0048235">
    <property type="term" value="P:pollen sperm cell differentiation"/>
    <property type="evidence" value="ECO:0007669"/>
    <property type="project" value="TreeGrafter"/>
</dbReference>
<evidence type="ECO:0000256" key="2">
    <source>
        <dbReference type="PROSITE-ProRule" id="PRU00087"/>
    </source>
</evidence>
<keyword evidence="6" id="KW-0150">Chloroplast</keyword>
<feature type="repeat" description="Filamin" evidence="2">
    <location>
        <begin position="754"/>
        <end position="898"/>
    </location>
</feature>
<protein>
    <recommendedName>
        <fullName evidence="5">GEX2 N-terminal Ig-like domain-containing protein</fullName>
    </recommendedName>
</protein>
<name>A0AAQ3MDA4_VIGMU</name>
<evidence type="ECO:0000256" key="1">
    <source>
        <dbReference type="ARBA" id="ARBA00022737"/>
    </source>
</evidence>
<feature type="domain" description="GEX2 N-terminal Ig-like" evidence="5">
    <location>
        <begin position="227"/>
        <end position="306"/>
    </location>
</feature>
<keyword evidence="1" id="KW-0677">Repeat</keyword>
<sequence length="1456" mass="163065">MTTTNNFEWHSPPVNVVTDWVMSFDRSQLPLFAFSWWDDKGTFQAGDTATIKVKVLKNADKIDKKVFNPTLTVNGKEGNSSYVSIVLLDFEGDPNEWKIFFTPIRIGLFNVLISEERYKVDDSSLDFQVEPDRSQLPLFAFSWWDDNGTFQAGDTATIKVKVLKNADKIDKKVFNPTLTVNGKKGNSSYVSIVLLDFEGDPNEWKIFFTPIRIGLFNVLINRSQLPLFAFSWWDDKGTFQAGDTATIKVKVLKNADKINKKVFNPTLTVNGKEGNSSYVSIVLLDFEGDPNEWKIFFTPIRIGLFNRWGLFVALPVSDLSPSPFQGGRGAEREIPFSFLFQFWTACRGLFSWFLAHPIQRGVSSSRARNQESNLLPPANMAPAVWSNMVPAVRSNMAPAPPPPSLERNAPRIPSRWNVKRHPLTEYEDRSQLPLFAFSWWDDKGTFQAGDTATIKVKVLENKIDKKVFNPTLTVNGKEGNSSYVSTVLSDFERDPNEWKIFFTPIKVGLFNVLISEERYKVDDSSLHFQVEPGNMYPSVCVASWKGVRHEYEAGSKATLMVLLKDAFGNGISKTTQVSYLPDFKLSVLHENGSVASAPDIFNMGWTEFDYIVIEFIVTKAGKFSLSLEGGNQTLKGSPLPLKVNPGAIDVSNCIAKWNVESHAWQLSSKMEIFIHQLDKYGNLVSGLYPFDSEVVETDTNLSIPISDLHFQEVDAGIQLFSFSNFEPGNFLLTIYDSKHNKSISNMPYVYTVFIGYCDGVKSVVNGSGLNDSVAGVKEEFSVYLNDIYQYPSPVQANILQVQISIENDSYRVMPVIYPVLDSNGSRIASVLRYDGIGHMETLPSSSIVLRNNSNGSGSFIMASDFRVDYIPEKSGFYDINIYCGNILLNEGHSFRKEVKAGEVNVSLSSLMRFSPKVPKLSKNEIIVQLVDSYLNPVLSQQSRLKLEIASVNSSGFSTLDITDNKDGSYSCSYMAKDVGTYEICAFFDGKSFLSCPLSINVYSSEYFPKANNDTISIWEDQSVAFDVLTNDYFAGDNASIVEFSKSDHGSLIQNGRIFRYTPYKGYYGNDSFWYTISDINGNLASASVCIFVLNVPPQFVSAPNQLQATEDSISPRFGGFTGFEITYSNPMENISVKLSAQSGIVLLSPMTMQFGQVMWSELTVDTGNETATSLIIEGSVEVINFALQNENFYGGDTIQVSTRNKNGVNSLDVPIFVDPINDPPFIRAPYFIILRSNEDETLIFDQEKDKFDFFIGDPDLLTFPGGQAHFFVTFSMEVNDGWLVTNLPVHLINTTELKHGINYQWQPLQTYVTISQHFMVKAHGIRFQATVNDCNSVMQQLFYHGGEHGAVLTMTLNDMGNYGCFPDCADGMSMPLYTEATVNLMRKQPMSSFLAHTLGSIIVIEFVIIFSLGALLLYFTCKCAILLAHERRNREESSSELSNSKSFPRETVSVHI</sequence>
<evidence type="ECO:0000313" key="6">
    <source>
        <dbReference type="EMBL" id="WVY89091.1"/>
    </source>
</evidence>
<dbReference type="GO" id="GO:0051015">
    <property type="term" value="F:actin filament binding"/>
    <property type="evidence" value="ECO:0007669"/>
    <property type="project" value="InterPro"/>
</dbReference>
<feature type="domain" description="GEX2 N-terminal Ig-like" evidence="5">
    <location>
        <begin position="138"/>
        <end position="222"/>
    </location>
</feature>
<dbReference type="PROSITE" id="PS50194">
    <property type="entry name" value="FILAMIN_REPEAT"/>
    <property type="match status" value="2"/>
</dbReference>
<dbReference type="InterPro" id="IPR014756">
    <property type="entry name" value="Ig_E-set"/>
</dbReference>
<evidence type="ECO:0000259" key="5">
    <source>
        <dbReference type="Pfam" id="PF23616"/>
    </source>
</evidence>
<dbReference type="PANTHER" id="PTHR38537:SF8">
    <property type="entry name" value="FILAMIN-A"/>
    <property type="match status" value="1"/>
</dbReference>